<protein>
    <submittedName>
        <fullName evidence="3">Alpha-methylacyl-CoA racemase</fullName>
    </submittedName>
    <submittedName>
        <fullName evidence="2">CoA transferase</fullName>
    </submittedName>
</protein>
<comment type="caution">
    <text evidence="2">The sequence shown here is derived from an EMBL/GenBank/DDBJ whole genome shotgun (WGS) entry which is preliminary data.</text>
</comment>
<dbReference type="EMBL" id="FNOB01000006">
    <property type="protein sequence ID" value="SDW73053.1"/>
    <property type="molecule type" value="Genomic_DNA"/>
</dbReference>
<reference evidence="2" key="1">
    <citation type="journal article" date="2014" name="Int. J. Syst. Evol. Microbiol.">
        <title>Complete genome sequence of Corynebacterium casei LMG S-19264T (=DSM 44701T), isolated from a smear-ripened cheese.</title>
        <authorList>
            <consortium name="US DOE Joint Genome Institute (JGI-PGF)"/>
            <person name="Walter F."/>
            <person name="Albersmeier A."/>
            <person name="Kalinowski J."/>
            <person name="Ruckert C."/>
        </authorList>
    </citation>
    <scope>NUCLEOTIDE SEQUENCE</scope>
    <source>
        <strain evidence="2">CGMCC 1.10859</strain>
    </source>
</reference>
<evidence type="ECO:0000313" key="2">
    <source>
        <dbReference type="EMBL" id="GHE00846.1"/>
    </source>
</evidence>
<dbReference type="InterPro" id="IPR003673">
    <property type="entry name" value="CoA-Trfase_fam_III"/>
</dbReference>
<dbReference type="Gene3D" id="3.30.1540.10">
    <property type="entry name" value="formyl-coa transferase, domain 3"/>
    <property type="match status" value="1"/>
</dbReference>
<dbReference type="Gene3D" id="3.40.50.10540">
    <property type="entry name" value="Crotonobetainyl-coa:carnitine coa-transferase, domain 1"/>
    <property type="match status" value="1"/>
</dbReference>
<feature type="region of interest" description="Disordered" evidence="1">
    <location>
        <begin position="328"/>
        <end position="348"/>
    </location>
</feature>
<gene>
    <name evidence="2" type="primary">mcr</name>
    <name evidence="2" type="ORF">GCM10008024_14110</name>
    <name evidence="3" type="ORF">SAMN05444006_106101</name>
</gene>
<reference evidence="2" key="3">
    <citation type="submission" date="2023-06" db="EMBL/GenBank/DDBJ databases">
        <authorList>
            <person name="Sun Q."/>
            <person name="Zhou Y."/>
        </authorList>
    </citation>
    <scope>NUCLEOTIDE SEQUENCE</scope>
    <source>
        <strain evidence="2">CGMCC 1.10859</strain>
    </source>
</reference>
<dbReference type="Proteomes" id="UP000634647">
    <property type="component" value="Unassembled WGS sequence"/>
</dbReference>
<evidence type="ECO:0000313" key="4">
    <source>
        <dbReference type="Proteomes" id="UP000199541"/>
    </source>
</evidence>
<dbReference type="GO" id="GO:0016740">
    <property type="term" value="F:transferase activity"/>
    <property type="evidence" value="ECO:0007669"/>
    <property type="project" value="UniProtKB-KW"/>
</dbReference>
<evidence type="ECO:0000313" key="3">
    <source>
        <dbReference type="EMBL" id="SDW73053.1"/>
    </source>
</evidence>
<dbReference type="Proteomes" id="UP000199541">
    <property type="component" value="Unassembled WGS sequence"/>
</dbReference>
<evidence type="ECO:0000313" key="5">
    <source>
        <dbReference type="Proteomes" id="UP000634647"/>
    </source>
</evidence>
<dbReference type="Pfam" id="PF02515">
    <property type="entry name" value="CoA_transf_3"/>
    <property type="match status" value="1"/>
</dbReference>
<reference evidence="3 4" key="2">
    <citation type="submission" date="2016-10" db="EMBL/GenBank/DDBJ databases">
        <authorList>
            <person name="Varghese N."/>
            <person name="Submissions S."/>
        </authorList>
    </citation>
    <scope>NUCLEOTIDE SEQUENCE [LARGE SCALE GENOMIC DNA]</scope>
    <source>
        <strain evidence="3 4">DSM 24802</strain>
    </source>
</reference>
<dbReference type="RefSeq" id="WP_035843874.1">
    <property type="nucleotide sequence ID" value="NZ_BNAB01000005.1"/>
</dbReference>
<organism evidence="2 5">
    <name type="scientific">Allgaiera indica</name>
    <dbReference type="NCBI Taxonomy" id="765699"/>
    <lineage>
        <taxon>Bacteria</taxon>
        <taxon>Pseudomonadati</taxon>
        <taxon>Pseudomonadota</taxon>
        <taxon>Alphaproteobacteria</taxon>
        <taxon>Rhodobacterales</taxon>
        <taxon>Paracoccaceae</taxon>
        <taxon>Allgaiera</taxon>
    </lineage>
</organism>
<name>A0AAN4UQ74_9RHOB</name>
<dbReference type="EMBL" id="BNAB01000005">
    <property type="protein sequence ID" value="GHE00846.1"/>
    <property type="molecule type" value="Genomic_DNA"/>
</dbReference>
<keyword evidence="4" id="KW-1185">Reference proteome</keyword>
<dbReference type="PANTHER" id="PTHR48228">
    <property type="entry name" value="SUCCINYL-COA--D-CITRAMALATE COA-TRANSFERASE"/>
    <property type="match status" value="1"/>
</dbReference>
<accession>A0AAN4UQ74</accession>
<evidence type="ECO:0000256" key="1">
    <source>
        <dbReference type="SAM" id="MobiDB-lite"/>
    </source>
</evidence>
<keyword evidence="2" id="KW-0808">Transferase</keyword>
<dbReference type="SUPFAM" id="SSF89796">
    <property type="entry name" value="CoA-transferase family III (CaiB/BaiF)"/>
    <property type="match status" value="1"/>
</dbReference>
<dbReference type="AlphaFoldDB" id="A0AAN4UQ74"/>
<dbReference type="InterPro" id="IPR023606">
    <property type="entry name" value="CoA-Trfase_III_dom_1_sf"/>
</dbReference>
<proteinExistence type="predicted"/>
<dbReference type="PANTHER" id="PTHR48228:SF5">
    <property type="entry name" value="ALPHA-METHYLACYL-COA RACEMASE"/>
    <property type="match status" value="1"/>
</dbReference>
<dbReference type="InterPro" id="IPR044855">
    <property type="entry name" value="CoA-Trfase_III_dom3_sf"/>
</dbReference>
<sequence>MAGPLVGLKVIEMTGLGPCPLAGQLLADMGADVVVIDRESGPADPTDVNRRGKRSAVLNLKTPGGLAAARALIGRADVLIEGFRPGVMEKLGLGPDAVLALNPRLIYGRMTGWGQAGPLSHSAGHDINYLSITGALHAIGTPQAPIPPLNLAADYGGGTMFLLFGLLAALYERQTSGRGQVIDAAMCEGVPAMMGLIHQWYAQGSWTDARGDNLLDGGAPFYRCYATRDGRHMSVGALEPQFFARLVALLGAQIDPALQYDRAAWPEMAARFAAAFETRTLDEWTRVFEGSDACVAPVLTFDEAEAHPHNAGRGSFCRVGGVLQASPAPRLGRTPAAPPRPPGAPGADTEAVLAEAGLDAAQIAAWRAQGALG</sequence>
<dbReference type="InterPro" id="IPR050509">
    <property type="entry name" value="CoA-transferase_III"/>
</dbReference>